<evidence type="ECO:0000313" key="2">
    <source>
        <dbReference type="Proteomes" id="UP000440096"/>
    </source>
</evidence>
<sequence>MTTKRTPPSLTQLVDHYRRAQNDLEDARLALIDGIRTEYAAGMRQADIVRGIDHVWSDEYVRKIVKGLV</sequence>
<dbReference type="Proteomes" id="UP000440096">
    <property type="component" value="Unassembled WGS sequence"/>
</dbReference>
<proteinExistence type="predicted"/>
<dbReference type="RefSeq" id="WP_154757929.1">
    <property type="nucleotide sequence ID" value="NZ_WMBA01000025.1"/>
</dbReference>
<dbReference type="AlphaFoldDB" id="A0A6N7Z3K4"/>
<reference evidence="1 2" key="1">
    <citation type="submission" date="2019-11" db="EMBL/GenBank/DDBJ databases">
        <title>Draft genome of Amycolatopsis RM579.</title>
        <authorList>
            <person name="Duangmal K."/>
            <person name="Mingma R."/>
        </authorList>
    </citation>
    <scope>NUCLEOTIDE SEQUENCE [LARGE SCALE GENOMIC DNA]</scope>
    <source>
        <strain evidence="1 2">RM579</strain>
    </source>
</reference>
<comment type="caution">
    <text evidence="1">The sequence shown here is derived from an EMBL/GenBank/DDBJ whole genome shotgun (WGS) entry which is preliminary data.</text>
</comment>
<organism evidence="1 2">
    <name type="scientific">Amycolatopsis pithecellobii</name>
    <dbReference type="NCBI Taxonomy" id="664692"/>
    <lineage>
        <taxon>Bacteria</taxon>
        <taxon>Bacillati</taxon>
        <taxon>Actinomycetota</taxon>
        <taxon>Actinomycetes</taxon>
        <taxon>Pseudonocardiales</taxon>
        <taxon>Pseudonocardiaceae</taxon>
        <taxon>Amycolatopsis</taxon>
    </lineage>
</organism>
<gene>
    <name evidence="1" type="ORF">GKO32_17360</name>
</gene>
<evidence type="ECO:0000313" key="1">
    <source>
        <dbReference type="EMBL" id="MTD55729.1"/>
    </source>
</evidence>
<accession>A0A6N7Z3K4</accession>
<dbReference type="OrthoDB" id="3699488at2"/>
<dbReference type="EMBL" id="WMBA01000025">
    <property type="protein sequence ID" value="MTD55729.1"/>
    <property type="molecule type" value="Genomic_DNA"/>
</dbReference>
<name>A0A6N7Z3K4_9PSEU</name>
<keyword evidence="2" id="KW-1185">Reference proteome</keyword>
<protein>
    <submittedName>
        <fullName evidence="1">Uncharacterized protein</fullName>
    </submittedName>
</protein>